<gene>
    <name evidence="1" type="ORF">AAFF_G00049340</name>
</gene>
<keyword evidence="2" id="KW-1185">Reference proteome</keyword>
<dbReference type="EMBL" id="JAINUG010000129">
    <property type="protein sequence ID" value="KAJ8394129.1"/>
    <property type="molecule type" value="Genomic_DNA"/>
</dbReference>
<protein>
    <submittedName>
        <fullName evidence="1">Uncharacterized protein</fullName>
    </submittedName>
</protein>
<reference evidence="1" key="1">
    <citation type="journal article" date="2023" name="Science">
        <title>Genome structures resolve the early diversification of teleost fishes.</title>
        <authorList>
            <person name="Parey E."/>
            <person name="Louis A."/>
            <person name="Montfort J."/>
            <person name="Bouchez O."/>
            <person name="Roques C."/>
            <person name="Iampietro C."/>
            <person name="Lluch J."/>
            <person name="Castinel A."/>
            <person name="Donnadieu C."/>
            <person name="Desvignes T."/>
            <person name="Floi Bucao C."/>
            <person name="Jouanno E."/>
            <person name="Wen M."/>
            <person name="Mejri S."/>
            <person name="Dirks R."/>
            <person name="Jansen H."/>
            <person name="Henkel C."/>
            <person name="Chen W.J."/>
            <person name="Zahm M."/>
            <person name="Cabau C."/>
            <person name="Klopp C."/>
            <person name="Thompson A.W."/>
            <person name="Robinson-Rechavi M."/>
            <person name="Braasch I."/>
            <person name="Lecointre G."/>
            <person name="Bobe J."/>
            <person name="Postlethwait J.H."/>
            <person name="Berthelot C."/>
            <person name="Roest Crollius H."/>
            <person name="Guiguen Y."/>
        </authorList>
    </citation>
    <scope>NUCLEOTIDE SEQUENCE</scope>
    <source>
        <strain evidence="1">NC1722</strain>
    </source>
</reference>
<name>A0AAD7S1A0_9TELE</name>
<dbReference type="Proteomes" id="UP001221898">
    <property type="component" value="Unassembled WGS sequence"/>
</dbReference>
<accession>A0AAD7S1A0</accession>
<dbReference type="AlphaFoldDB" id="A0AAD7S1A0"/>
<proteinExistence type="predicted"/>
<organism evidence="1 2">
    <name type="scientific">Aldrovandia affinis</name>
    <dbReference type="NCBI Taxonomy" id="143900"/>
    <lineage>
        <taxon>Eukaryota</taxon>
        <taxon>Metazoa</taxon>
        <taxon>Chordata</taxon>
        <taxon>Craniata</taxon>
        <taxon>Vertebrata</taxon>
        <taxon>Euteleostomi</taxon>
        <taxon>Actinopterygii</taxon>
        <taxon>Neopterygii</taxon>
        <taxon>Teleostei</taxon>
        <taxon>Notacanthiformes</taxon>
        <taxon>Halosauridae</taxon>
        <taxon>Aldrovandia</taxon>
    </lineage>
</organism>
<evidence type="ECO:0000313" key="2">
    <source>
        <dbReference type="Proteomes" id="UP001221898"/>
    </source>
</evidence>
<sequence length="105" mass="12083">MKHASWDSHTIACDRSFFARPRGKIDGRPRALPRRSVRTALHQRKPDLLMSQHAWHLTRRCQPLQGLDVFLETAVSIPLAHLGSTACRRAPLSWEYWCADLHLTC</sequence>
<evidence type="ECO:0000313" key="1">
    <source>
        <dbReference type="EMBL" id="KAJ8394129.1"/>
    </source>
</evidence>
<comment type="caution">
    <text evidence="1">The sequence shown here is derived from an EMBL/GenBank/DDBJ whole genome shotgun (WGS) entry which is preliminary data.</text>
</comment>